<reference evidence="2 3" key="1">
    <citation type="submission" date="2017-02" db="EMBL/GenBank/DDBJ databases">
        <title>Draft genome sequence of Moraxella lincolnii CCUG 9405T type strain.</title>
        <authorList>
            <person name="Salva-Serra F."/>
            <person name="Engstrom-Jakobsson H."/>
            <person name="Thorell K."/>
            <person name="Jaen-Luchoro D."/>
            <person name="Gonzales-Siles L."/>
            <person name="Karlsson R."/>
            <person name="Yazdan S."/>
            <person name="Boulund F."/>
            <person name="Johnning A."/>
            <person name="Engstrand L."/>
            <person name="Kristiansson E."/>
            <person name="Moore E."/>
        </authorList>
    </citation>
    <scope>NUCLEOTIDE SEQUENCE [LARGE SCALE GENOMIC DNA]</scope>
    <source>
        <strain evidence="2 3">CCUG 9405</strain>
    </source>
</reference>
<dbReference type="AlphaFoldDB" id="A0A1T0CHG1"/>
<dbReference type="OrthoDB" id="8602690at2"/>
<comment type="caution">
    <text evidence="2">The sequence shown here is derived from an EMBL/GenBank/DDBJ whole genome shotgun (WGS) entry which is preliminary data.</text>
</comment>
<dbReference type="InterPro" id="IPR025384">
    <property type="entry name" value="DUF4298"/>
</dbReference>
<evidence type="ECO:0000313" key="3">
    <source>
        <dbReference type="Proteomes" id="UP000191094"/>
    </source>
</evidence>
<keyword evidence="1" id="KW-0175">Coiled coil</keyword>
<accession>A0A1T0CHG1</accession>
<dbReference type="Proteomes" id="UP000191094">
    <property type="component" value="Unassembled WGS sequence"/>
</dbReference>
<protein>
    <recommendedName>
        <fullName evidence="4">DUF4298 domain-containing protein</fullName>
    </recommendedName>
</protein>
<dbReference type="EMBL" id="MUYT01000004">
    <property type="protein sequence ID" value="OOS21733.1"/>
    <property type="molecule type" value="Genomic_DNA"/>
</dbReference>
<evidence type="ECO:0000256" key="1">
    <source>
        <dbReference type="SAM" id="Coils"/>
    </source>
</evidence>
<name>A0A1T0CHG1_9GAMM</name>
<proteinExistence type="predicted"/>
<gene>
    <name evidence="2" type="ORF">B0682_03640</name>
</gene>
<evidence type="ECO:0008006" key="4">
    <source>
        <dbReference type="Google" id="ProtNLM"/>
    </source>
</evidence>
<evidence type="ECO:0000313" key="2">
    <source>
        <dbReference type="EMBL" id="OOS21733.1"/>
    </source>
</evidence>
<feature type="coiled-coil region" evidence="1">
    <location>
        <begin position="20"/>
        <end position="47"/>
    </location>
</feature>
<keyword evidence="3" id="KW-1185">Reference proteome</keyword>
<sequence length="118" mass="13814">MLMSYASKQHHTVLNRLIEMQQLNDDIQAQTQQLKIMLKQIKQLQKQHARLDEFYQKEYQSLCLAYQNGDISEQDLDYVNEQAKTKGYSVLSEDGIWNVLIDAEQTQRALIKQLVNAL</sequence>
<organism evidence="2 3">
    <name type="scientific">Lwoffella lincolnii</name>
    <dbReference type="NCBI Taxonomy" id="90241"/>
    <lineage>
        <taxon>Bacteria</taxon>
        <taxon>Pseudomonadati</taxon>
        <taxon>Pseudomonadota</taxon>
        <taxon>Gammaproteobacteria</taxon>
        <taxon>Moraxellales</taxon>
        <taxon>Moraxellaceae</taxon>
        <taxon>Lwoffella</taxon>
    </lineage>
</organism>
<dbReference type="Pfam" id="PF14131">
    <property type="entry name" value="DUF4298"/>
    <property type="match status" value="1"/>
</dbReference>